<dbReference type="PANTHER" id="PTHR43827">
    <property type="entry name" value="2,5-DIKETO-D-GLUCONIC ACID REDUCTASE"/>
    <property type="match status" value="1"/>
</dbReference>
<keyword evidence="3" id="KW-0560">Oxidoreductase</keyword>
<evidence type="ECO:0000256" key="3">
    <source>
        <dbReference type="ARBA" id="ARBA00023002"/>
    </source>
</evidence>
<protein>
    <submittedName>
        <fullName evidence="5">Aldo/keto reductase</fullName>
    </submittedName>
</protein>
<sequence length="108" mass="11698">MLGMGVFQVPEAECERLVTEALEMGYRLIDTAQAYGNEAAVGRAIRQSGLAREDVFVTSKLSSIINEGQAVQAIEGSLDKLDIDYVDLFLLHAPWGIVMRPGGPWSGS</sequence>
<evidence type="ECO:0000313" key="6">
    <source>
        <dbReference type="Proteomes" id="UP000236514"/>
    </source>
</evidence>
<evidence type="ECO:0000256" key="1">
    <source>
        <dbReference type="ARBA" id="ARBA00007905"/>
    </source>
</evidence>
<name>A0A2K2TJC1_LIMFE</name>
<dbReference type="InterPro" id="IPR036812">
    <property type="entry name" value="NAD(P)_OxRdtase_dom_sf"/>
</dbReference>
<dbReference type="InterPro" id="IPR018170">
    <property type="entry name" value="Aldo/ket_reductase_CS"/>
</dbReference>
<comment type="caution">
    <text evidence="5">The sequence shown here is derived from an EMBL/GenBank/DDBJ whole genome shotgun (WGS) entry which is preliminary data.</text>
</comment>
<dbReference type="InterPro" id="IPR020471">
    <property type="entry name" value="AKR"/>
</dbReference>
<organism evidence="5 6">
    <name type="scientific">Limosilactobacillus fermentum</name>
    <name type="common">Lactobacillus fermentum</name>
    <dbReference type="NCBI Taxonomy" id="1613"/>
    <lineage>
        <taxon>Bacteria</taxon>
        <taxon>Bacillati</taxon>
        <taxon>Bacillota</taxon>
        <taxon>Bacilli</taxon>
        <taxon>Lactobacillales</taxon>
        <taxon>Lactobacillaceae</taxon>
        <taxon>Limosilactobacillus</taxon>
    </lineage>
</organism>
<comment type="similarity">
    <text evidence="1">Belongs to the aldo/keto reductase family.</text>
</comment>
<dbReference type="SUPFAM" id="SSF51430">
    <property type="entry name" value="NAD(P)-linked oxidoreductase"/>
    <property type="match status" value="1"/>
</dbReference>
<dbReference type="InterPro" id="IPR023210">
    <property type="entry name" value="NADP_OxRdtase_dom"/>
</dbReference>
<dbReference type="GO" id="GO:0016616">
    <property type="term" value="F:oxidoreductase activity, acting on the CH-OH group of donors, NAD or NADP as acceptor"/>
    <property type="evidence" value="ECO:0007669"/>
    <property type="project" value="UniProtKB-ARBA"/>
</dbReference>
<dbReference type="Proteomes" id="UP000236514">
    <property type="component" value="Unassembled WGS sequence"/>
</dbReference>
<dbReference type="Gene3D" id="3.20.20.100">
    <property type="entry name" value="NADP-dependent oxidoreductase domain"/>
    <property type="match status" value="1"/>
</dbReference>
<evidence type="ECO:0000259" key="4">
    <source>
        <dbReference type="Pfam" id="PF00248"/>
    </source>
</evidence>
<dbReference type="PRINTS" id="PR00069">
    <property type="entry name" value="ALDKETRDTASE"/>
</dbReference>
<dbReference type="PANTHER" id="PTHR43827:SF3">
    <property type="entry name" value="NADP-DEPENDENT OXIDOREDUCTASE DOMAIN-CONTAINING PROTEIN"/>
    <property type="match status" value="1"/>
</dbReference>
<evidence type="ECO:0000313" key="5">
    <source>
        <dbReference type="EMBL" id="PNV58100.1"/>
    </source>
</evidence>
<keyword evidence="2" id="KW-0521">NADP</keyword>
<reference evidence="5 6" key="1">
    <citation type="submission" date="2018-01" db="EMBL/GenBank/DDBJ databases">
        <title>Draft genome sequence of the feruloyl esterase-producing strain Lactobacillus fermentum CRL 1446, isolated from artisanal goat milk cheese.</title>
        <authorList>
            <person name="Abeijon Mukdsi M.C."/>
            <person name="Saavedra L."/>
            <person name="Gauffin Cano M.P."/>
            <person name="Hebert E.M."/>
            <person name="Medina R.B."/>
        </authorList>
    </citation>
    <scope>NUCLEOTIDE SEQUENCE [LARGE SCALE GENOMIC DNA]</scope>
    <source>
        <strain evidence="5 6">CRL 1446</strain>
    </source>
</reference>
<dbReference type="EMBL" id="POTQ01000006">
    <property type="protein sequence ID" value="PNV58100.1"/>
    <property type="molecule type" value="Genomic_DNA"/>
</dbReference>
<dbReference type="Pfam" id="PF00248">
    <property type="entry name" value="Aldo_ket_red"/>
    <property type="match status" value="1"/>
</dbReference>
<dbReference type="AlphaFoldDB" id="A0A2K2TJC1"/>
<proteinExistence type="inferred from homology"/>
<evidence type="ECO:0000256" key="2">
    <source>
        <dbReference type="ARBA" id="ARBA00022857"/>
    </source>
</evidence>
<gene>
    <name evidence="5" type="ORF">C1Y38_04030</name>
</gene>
<feature type="domain" description="NADP-dependent oxidoreductase" evidence="4">
    <location>
        <begin position="8"/>
        <end position="94"/>
    </location>
</feature>
<dbReference type="PROSITE" id="PS00798">
    <property type="entry name" value="ALDOKETO_REDUCTASE_1"/>
    <property type="match status" value="1"/>
</dbReference>
<dbReference type="RefSeq" id="WP_103205384.1">
    <property type="nucleotide sequence ID" value="NZ_JAJAOQ010000001.1"/>
</dbReference>
<accession>A0A2K2TJC1</accession>